<dbReference type="EMBL" id="FOHJ01000002">
    <property type="protein sequence ID" value="SET04295.1"/>
    <property type="molecule type" value="Genomic_DNA"/>
</dbReference>
<accession>A0A1I0BBT1</accession>
<dbReference type="GO" id="GO:0006729">
    <property type="term" value="P:tetrahydrobiopterin biosynthetic process"/>
    <property type="evidence" value="ECO:0007669"/>
    <property type="project" value="InterPro"/>
</dbReference>
<dbReference type="RefSeq" id="WP_093132352.1">
    <property type="nucleotide sequence ID" value="NZ_FOHJ01000002.1"/>
</dbReference>
<dbReference type="AlphaFoldDB" id="A0A1I0BBT1"/>
<sequence length="98" mass="11632">MERLPAEEIEKQLDYLSDWSVDDGRWLTKKYRFTEFLTGVQFVNEIAELSEEVDHHPFISIEYKVVTIKLTSWQAKGITDLDMELIQKYDSIFLQVTE</sequence>
<dbReference type="InterPro" id="IPR036428">
    <property type="entry name" value="PCD_sf"/>
</dbReference>
<name>A0A1I0BBT1_9BACI</name>
<comment type="catalytic activity">
    <reaction evidence="1">
        <text>(4aS,6R)-4a-hydroxy-L-erythro-5,6,7,8-tetrahydrobiopterin = (6R)-L-erythro-6,7-dihydrobiopterin + H2O</text>
        <dbReference type="Rhea" id="RHEA:11920"/>
        <dbReference type="ChEBI" id="CHEBI:15377"/>
        <dbReference type="ChEBI" id="CHEBI:15642"/>
        <dbReference type="ChEBI" id="CHEBI:43120"/>
        <dbReference type="EC" id="4.2.1.96"/>
    </reaction>
</comment>
<dbReference type="STRING" id="237682.SAMN05421676_102414"/>
<dbReference type="CDD" id="cd00488">
    <property type="entry name" value="PCD_DCoH"/>
    <property type="match status" value="1"/>
</dbReference>
<proteinExistence type="inferred from homology"/>
<keyword evidence="4" id="KW-0456">Lyase</keyword>
<dbReference type="EC" id="4.2.1.96" evidence="3"/>
<dbReference type="Pfam" id="PF01329">
    <property type="entry name" value="Pterin_4a"/>
    <property type="match status" value="1"/>
</dbReference>
<dbReference type="Proteomes" id="UP000199095">
    <property type="component" value="Unassembled WGS sequence"/>
</dbReference>
<dbReference type="NCBIfam" id="NF002017">
    <property type="entry name" value="PRK00823.1-2"/>
    <property type="match status" value="1"/>
</dbReference>
<dbReference type="PANTHER" id="PTHR12599">
    <property type="entry name" value="PTERIN-4-ALPHA-CARBINOLAMINE DEHYDRATASE"/>
    <property type="match status" value="1"/>
</dbReference>
<organism evidence="5 6">
    <name type="scientific">Salinibacillus kushneri</name>
    <dbReference type="NCBI Taxonomy" id="237682"/>
    <lineage>
        <taxon>Bacteria</taxon>
        <taxon>Bacillati</taxon>
        <taxon>Bacillota</taxon>
        <taxon>Bacilli</taxon>
        <taxon>Bacillales</taxon>
        <taxon>Bacillaceae</taxon>
        <taxon>Salinibacillus</taxon>
    </lineage>
</organism>
<dbReference type="OrthoDB" id="9800108at2"/>
<dbReference type="InterPro" id="IPR001533">
    <property type="entry name" value="Pterin_deHydtase"/>
</dbReference>
<dbReference type="PANTHER" id="PTHR12599:SF0">
    <property type="entry name" value="PTERIN-4-ALPHA-CARBINOLAMINE DEHYDRATASE"/>
    <property type="match status" value="1"/>
</dbReference>
<dbReference type="Gene3D" id="3.30.1360.20">
    <property type="entry name" value="Transcriptional coactivator/pterin dehydratase"/>
    <property type="match status" value="1"/>
</dbReference>
<comment type="similarity">
    <text evidence="2">Belongs to the pterin-4-alpha-carbinolamine dehydratase family.</text>
</comment>
<gene>
    <name evidence="5" type="ORF">SAMN05421676_102414</name>
</gene>
<dbReference type="GO" id="GO:0008124">
    <property type="term" value="F:4-alpha-hydroxytetrahydrobiopterin dehydratase activity"/>
    <property type="evidence" value="ECO:0007669"/>
    <property type="project" value="UniProtKB-EC"/>
</dbReference>
<evidence type="ECO:0000256" key="1">
    <source>
        <dbReference type="ARBA" id="ARBA00001554"/>
    </source>
</evidence>
<evidence type="ECO:0000256" key="4">
    <source>
        <dbReference type="ARBA" id="ARBA00023239"/>
    </source>
</evidence>
<protein>
    <recommendedName>
        <fullName evidence="3">4a-hydroxytetrahydrobiopterin dehydratase</fullName>
        <ecNumber evidence="3">4.2.1.96</ecNumber>
    </recommendedName>
</protein>
<evidence type="ECO:0000313" key="5">
    <source>
        <dbReference type="EMBL" id="SET04295.1"/>
    </source>
</evidence>
<reference evidence="6" key="1">
    <citation type="submission" date="2016-10" db="EMBL/GenBank/DDBJ databases">
        <authorList>
            <person name="Varghese N."/>
            <person name="Submissions S."/>
        </authorList>
    </citation>
    <scope>NUCLEOTIDE SEQUENCE [LARGE SCALE GENOMIC DNA]</scope>
    <source>
        <strain evidence="6">CGMCC 1.3566</strain>
    </source>
</reference>
<evidence type="ECO:0000313" key="6">
    <source>
        <dbReference type="Proteomes" id="UP000199095"/>
    </source>
</evidence>
<evidence type="ECO:0000256" key="3">
    <source>
        <dbReference type="ARBA" id="ARBA00013252"/>
    </source>
</evidence>
<keyword evidence="6" id="KW-1185">Reference proteome</keyword>
<dbReference type="SUPFAM" id="SSF55248">
    <property type="entry name" value="PCD-like"/>
    <property type="match status" value="1"/>
</dbReference>
<evidence type="ECO:0000256" key="2">
    <source>
        <dbReference type="ARBA" id="ARBA00006472"/>
    </source>
</evidence>